<reference evidence="3" key="1">
    <citation type="submission" date="2014-04" db="EMBL/GenBank/DDBJ databases">
        <title>Evolutionary Origins and Diversification of the Mycorrhizal Mutualists.</title>
        <authorList>
            <consortium name="DOE Joint Genome Institute"/>
            <consortium name="Mycorrhizal Genomics Consortium"/>
            <person name="Kohler A."/>
            <person name="Kuo A."/>
            <person name="Nagy L.G."/>
            <person name="Floudas D."/>
            <person name="Copeland A."/>
            <person name="Barry K.W."/>
            <person name="Cichocki N."/>
            <person name="Veneault-Fourrey C."/>
            <person name="LaButti K."/>
            <person name="Lindquist E.A."/>
            <person name="Lipzen A."/>
            <person name="Lundell T."/>
            <person name="Morin E."/>
            <person name="Murat C."/>
            <person name="Riley R."/>
            <person name="Ohm R."/>
            <person name="Sun H."/>
            <person name="Tunlid A."/>
            <person name="Henrissat B."/>
            <person name="Grigoriev I.V."/>
            <person name="Hibbett D.S."/>
            <person name="Martin F."/>
        </authorList>
    </citation>
    <scope>NUCLEOTIDE SEQUENCE [LARGE SCALE GENOMIC DNA]</scope>
    <source>
        <strain evidence="3">FD-334 SS-4</strain>
    </source>
</reference>
<dbReference type="AlphaFoldDB" id="A0A0D2PFG5"/>
<name>A0A0D2PFG5_HYPSF</name>
<evidence type="ECO:0000313" key="3">
    <source>
        <dbReference type="Proteomes" id="UP000054270"/>
    </source>
</evidence>
<accession>A0A0D2PFG5</accession>
<organism evidence="2 3">
    <name type="scientific">Hypholoma sublateritium (strain FD-334 SS-4)</name>
    <dbReference type="NCBI Taxonomy" id="945553"/>
    <lineage>
        <taxon>Eukaryota</taxon>
        <taxon>Fungi</taxon>
        <taxon>Dikarya</taxon>
        <taxon>Basidiomycota</taxon>
        <taxon>Agaricomycotina</taxon>
        <taxon>Agaricomycetes</taxon>
        <taxon>Agaricomycetidae</taxon>
        <taxon>Agaricales</taxon>
        <taxon>Agaricineae</taxon>
        <taxon>Strophariaceae</taxon>
        <taxon>Hypholoma</taxon>
    </lineage>
</organism>
<evidence type="ECO:0000256" key="1">
    <source>
        <dbReference type="SAM" id="MobiDB-lite"/>
    </source>
</evidence>
<feature type="region of interest" description="Disordered" evidence="1">
    <location>
        <begin position="20"/>
        <end position="46"/>
    </location>
</feature>
<proteinExistence type="predicted"/>
<sequence length="279" mass="30488">MSFLQIAARCTPSQLTHVNARHKSPLQHPRCTSPPLNSSLSSPTSNHAVAETIPRHTRRTAARVVRAVSGSQRRVLAMALLTDTAAPQSWLGVRTWKSLSAPTPIAAVPENAAVLLQRLQEAPPSWSGHSSLPPAFCLAENGKANVSEHAGPREWRKRRSSSASTEGDLPEGDAPRDAAVDLRHRSLLRLEARRHVYEHWIGDTLGLPPLVVFNQPSDEVHDARRITRARCRAGGRASLSLLRIIMEASTRLHAFKFPARCRNLFYMGIGAVLAAFGVG</sequence>
<dbReference type="Proteomes" id="UP000054270">
    <property type="component" value="Unassembled WGS sequence"/>
</dbReference>
<keyword evidence="3" id="KW-1185">Reference proteome</keyword>
<gene>
    <name evidence="2" type="ORF">HYPSUDRAFT_211348</name>
</gene>
<evidence type="ECO:0000313" key="2">
    <source>
        <dbReference type="EMBL" id="KJA29494.1"/>
    </source>
</evidence>
<dbReference type="EMBL" id="KN817519">
    <property type="protein sequence ID" value="KJA29494.1"/>
    <property type="molecule type" value="Genomic_DNA"/>
</dbReference>
<protein>
    <submittedName>
        <fullName evidence="2">Uncharacterized protein</fullName>
    </submittedName>
</protein>
<feature type="compositionally biased region" description="Low complexity" evidence="1">
    <location>
        <begin position="33"/>
        <end position="46"/>
    </location>
</feature>
<feature type="region of interest" description="Disordered" evidence="1">
    <location>
        <begin position="147"/>
        <end position="176"/>
    </location>
</feature>